<evidence type="ECO:0000256" key="1">
    <source>
        <dbReference type="SAM" id="Coils"/>
    </source>
</evidence>
<organism evidence="2 3">
    <name type="scientific">Alligator mississippiensis</name>
    <name type="common">American alligator</name>
    <dbReference type="NCBI Taxonomy" id="8496"/>
    <lineage>
        <taxon>Eukaryota</taxon>
        <taxon>Metazoa</taxon>
        <taxon>Chordata</taxon>
        <taxon>Craniata</taxon>
        <taxon>Vertebrata</taxon>
        <taxon>Euteleostomi</taxon>
        <taxon>Archelosauria</taxon>
        <taxon>Archosauria</taxon>
        <taxon>Crocodylia</taxon>
        <taxon>Alligatoridae</taxon>
        <taxon>Alligatorinae</taxon>
        <taxon>Alligator</taxon>
    </lineage>
</organism>
<proteinExistence type="predicted"/>
<accession>A0A151NDF3</accession>
<feature type="coiled-coil region" evidence="1">
    <location>
        <begin position="19"/>
        <end position="66"/>
    </location>
</feature>
<name>A0A151NDF3_ALLMI</name>
<gene>
    <name evidence="2" type="ORF">Y1Q_0010512</name>
</gene>
<evidence type="ECO:0000313" key="3">
    <source>
        <dbReference type="Proteomes" id="UP000050525"/>
    </source>
</evidence>
<keyword evidence="1" id="KW-0175">Coiled coil</keyword>
<dbReference type="Proteomes" id="UP000050525">
    <property type="component" value="Unassembled WGS sequence"/>
</dbReference>
<sequence length="97" mass="11767">MRFFAASVCFTTDIHERALRDTSKGQEKVEDNMKALKKEREKLLEFKQLRDRKNEEYLKKKQTEKQKFTSDSHQLHQFLEEEEQLAMAQLKSWVKKF</sequence>
<keyword evidence="3" id="KW-1185">Reference proteome</keyword>
<reference evidence="2 3" key="1">
    <citation type="journal article" date="2012" name="Genome Biol.">
        <title>Sequencing three crocodilian genomes to illuminate the evolution of archosaurs and amniotes.</title>
        <authorList>
            <person name="St John J.A."/>
            <person name="Braun E.L."/>
            <person name="Isberg S.R."/>
            <person name="Miles L.G."/>
            <person name="Chong A.Y."/>
            <person name="Gongora J."/>
            <person name="Dalzell P."/>
            <person name="Moran C."/>
            <person name="Bed'hom B."/>
            <person name="Abzhanov A."/>
            <person name="Burgess S.C."/>
            <person name="Cooksey A.M."/>
            <person name="Castoe T.A."/>
            <person name="Crawford N.G."/>
            <person name="Densmore L.D."/>
            <person name="Drew J.C."/>
            <person name="Edwards S.V."/>
            <person name="Faircloth B.C."/>
            <person name="Fujita M.K."/>
            <person name="Greenwold M.J."/>
            <person name="Hoffmann F.G."/>
            <person name="Howard J.M."/>
            <person name="Iguchi T."/>
            <person name="Janes D.E."/>
            <person name="Khan S.Y."/>
            <person name="Kohno S."/>
            <person name="de Koning A.J."/>
            <person name="Lance S.L."/>
            <person name="McCarthy F.M."/>
            <person name="McCormack J.E."/>
            <person name="Merchant M.E."/>
            <person name="Peterson D.G."/>
            <person name="Pollock D.D."/>
            <person name="Pourmand N."/>
            <person name="Raney B.J."/>
            <person name="Roessler K.A."/>
            <person name="Sanford J.R."/>
            <person name="Sawyer R.H."/>
            <person name="Schmidt C.J."/>
            <person name="Triplett E.W."/>
            <person name="Tuberville T.D."/>
            <person name="Venegas-Anaya M."/>
            <person name="Howard J.T."/>
            <person name="Jarvis E.D."/>
            <person name="Guillette L.J.Jr."/>
            <person name="Glenn T.C."/>
            <person name="Green R.E."/>
            <person name="Ray D.A."/>
        </authorList>
    </citation>
    <scope>NUCLEOTIDE SEQUENCE [LARGE SCALE GENOMIC DNA]</scope>
    <source>
        <strain evidence="2">KSC_2009_1</strain>
    </source>
</reference>
<comment type="caution">
    <text evidence="2">The sequence shown here is derived from an EMBL/GenBank/DDBJ whole genome shotgun (WGS) entry which is preliminary data.</text>
</comment>
<protein>
    <submittedName>
        <fullName evidence="2">Uncharacterized protein</fullName>
    </submittedName>
</protein>
<dbReference type="AlphaFoldDB" id="A0A151NDF3"/>
<evidence type="ECO:0000313" key="2">
    <source>
        <dbReference type="EMBL" id="KYO34770.1"/>
    </source>
</evidence>
<dbReference type="EMBL" id="AKHW03003332">
    <property type="protein sequence ID" value="KYO34770.1"/>
    <property type="molecule type" value="Genomic_DNA"/>
</dbReference>